<keyword evidence="2" id="KW-0808">Transferase</keyword>
<dbReference type="InterPro" id="IPR000836">
    <property type="entry name" value="PRTase_dom"/>
</dbReference>
<dbReference type="EMBL" id="CZRL01000097">
    <property type="protein sequence ID" value="CUS53634.1"/>
    <property type="molecule type" value="Genomic_DNA"/>
</dbReference>
<sequence length="164" mass="17999">MSNQIPDPESLILAMAKDLAPAASLDPIMIGIHTGGVWVAERLYTELNLSSSLCSININFYRDDFSRIGLHPQVSASEIPENIEGRHLILVDDVLQTGRTIRAALNEIFSYGRPDSVRLAVLVERGDRELPIQPDVVGLKLALSAHQHIKLTGPETLALVLSER</sequence>
<protein>
    <submittedName>
        <fullName evidence="2">Uracil phosphoribosyltransferase / Pyrimidine operon regulatory protein PyrR</fullName>
        <ecNumber evidence="2">2.4.2.9</ecNumber>
    </submittedName>
</protein>
<dbReference type="CDD" id="cd06223">
    <property type="entry name" value="PRTases_typeI"/>
    <property type="match status" value="1"/>
</dbReference>
<feature type="domain" description="Phosphoribosyltransferase" evidence="1">
    <location>
        <begin position="27"/>
        <end position="140"/>
    </location>
</feature>
<evidence type="ECO:0000259" key="1">
    <source>
        <dbReference type="Pfam" id="PF00156"/>
    </source>
</evidence>
<accession>A0A160TST8</accession>
<reference evidence="2" key="1">
    <citation type="submission" date="2015-10" db="EMBL/GenBank/DDBJ databases">
        <authorList>
            <person name="Gilbert D.G."/>
        </authorList>
    </citation>
    <scope>NUCLEOTIDE SEQUENCE</scope>
</reference>
<dbReference type="NCBIfam" id="NF003545">
    <property type="entry name" value="PRK05205.1-1"/>
    <property type="match status" value="1"/>
</dbReference>
<name>A0A160TST8_9ZZZZ</name>
<dbReference type="EC" id="2.4.2.9" evidence="2"/>
<keyword evidence="2" id="KW-0328">Glycosyltransferase</keyword>
<evidence type="ECO:0000313" key="2">
    <source>
        <dbReference type="EMBL" id="CUS53634.1"/>
    </source>
</evidence>
<dbReference type="PANTHER" id="PTHR11608:SF0">
    <property type="entry name" value="BIFUNCTIONAL PROTEIN PYRR"/>
    <property type="match status" value="1"/>
</dbReference>
<dbReference type="InterPro" id="IPR029057">
    <property type="entry name" value="PRTase-like"/>
</dbReference>
<dbReference type="GO" id="GO:0004845">
    <property type="term" value="F:uracil phosphoribosyltransferase activity"/>
    <property type="evidence" value="ECO:0007669"/>
    <property type="project" value="UniProtKB-EC"/>
</dbReference>
<gene>
    <name evidence="2" type="ORF">MGWOODY_XGa1530</name>
</gene>
<dbReference type="SUPFAM" id="SSF53271">
    <property type="entry name" value="PRTase-like"/>
    <property type="match status" value="1"/>
</dbReference>
<dbReference type="InterPro" id="IPR050137">
    <property type="entry name" value="PyrR_bifunctional"/>
</dbReference>
<dbReference type="Gene3D" id="3.40.50.2020">
    <property type="match status" value="1"/>
</dbReference>
<dbReference type="AlphaFoldDB" id="A0A160TST8"/>
<organism evidence="2">
    <name type="scientific">hydrothermal vent metagenome</name>
    <dbReference type="NCBI Taxonomy" id="652676"/>
    <lineage>
        <taxon>unclassified sequences</taxon>
        <taxon>metagenomes</taxon>
        <taxon>ecological metagenomes</taxon>
    </lineage>
</organism>
<dbReference type="Pfam" id="PF00156">
    <property type="entry name" value="Pribosyltran"/>
    <property type="match status" value="1"/>
</dbReference>
<dbReference type="PANTHER" id="PTHR11608">
    <property type="entry name" value="BIFUNCTIONAL PROTEIN PYRR"/>
    <property type="match status" value="1"/>
</dbReference>
<proteinExistence type="predicted"/>